<name>A0ABN7HWZ5_9BURK</name>
<accession>A0ABN7HWZ5</accession>
<organism evidence="1 2">
    <name type="scientific">Paraburkholderia metrosideri</name>
    <dbReference type="NCBI Taxonomy" id="580937"/>
    <lineage>
        <taxon>Bacteria</taxon>
        <taxon>Pseudomonadati</taxon>
        <taxon>Pseudomonadota</taxon>
        <taxon>Betaproteobacteria</taxon>
        <taxon>Burkholderiales</taxon>
        <taxon>Burkholderiaceae</taxon>
        <taxon>Paraburkholderia</taxon>
    </lineage>
</organism>
<dbReference type="SUPFAM" id="SSF140990">
    <property type="entry name" value="FtsH protease domain-like"/>
    <property type="match status" value="1"/>
</dbReference>
<dbReference type="InterPro" id="IPR037219">
    <property type="entry name" value="Peptidase_M41-like"/>
</dbReference>
<sequence>MNDFAEDQLDIKELRNAAYHEAGHKVIYERFGGAGDAVVWKNQSGNLDEATWLGHFQPRTCPDTMHAIAKAQGFIAVQLPASWKVLYGMAGLLAEVIISGETDDAGVMADMLRTRVWTGEASLSDLTLMNAIDLDCSSLSYDVVEECVRLLREGWTDVQREAEYLIAAGLEDLNVK</sequence>
<comment type="caution">
    <text evidence="1">The sequence shown here is derived from an EMBL/GenBank/DDBJ whole genome shotgun (WGS) entry which is preliminary data.</text>
</comment>
<protein>
    <recommendedName>
        <fullName evidence="3">Peptidase M41 domain-containing protein</fullName>
    </recommendedName>
</protein>
<dbReference type="RefSeq" id="WP_201643365.1">
    <property type="nucleotide sequence ID" value="NZ_CAJHCP010000007.1"/>
</dbReference>
<evidence type="ECO:0000313" key="1">
    <source>
        <dbReference type="EMBL" id="CAD6538888.1"/>
    </source>
</evidence>
<gene>
    <name evidence="1" type="ORF">LMG28140_03310</name>
</gene>
<proteinExistence type="predicted"/>
<dbReference type="Proteomes" id="UP000598032">
    <property type="component" value="Unassembled WGS sequence"/>
</dbReference>
<evidence type="ECO:0008006" key="3">
    <source>
        <dbReference type="Google" id="ProtNLM"/>
    </source>
</evidence>
<dbReference type="EMBL" id="CAJHCP010000007">
    <property type="protein sequence ID" value="CAD6538888.1"/>
    <property type="molecule type" value="Genomic_DNA"/>
</dbReference>
<evidence type="ECO:0000313" key="2">
    <source>
        <dbReference type="Proteomes" id="UP000598032"/>
    </source>
</evidence>
<reference evidence="1 2" key="1">
    <citation type="submission" date="2020-10" db="EMBL/GenBank/DDBJ databases">
        <authorList>
            <person name="Peeters C."/>
        </authorList>
    </citation>
    <scope>NUCLEOTIDE SEQUENCE [LARGE SCALE GENOMIC DNA]</scope>
    <source>
        <strain evidence="1 2">LMG 28140</strain>
    </source>
</reference>
<keyword evidence="2" id="KW-1185">Reference proteome</keyword>